<dbReference type="Gene3D" id="3.30.40.10">
    <property type="entry name" value="Zinc/RING finger domain, C3HC4 (zinc finger)"/>
    <property type="match status" value="2"/>
</dbReference>
<dbReference type="PROSITE" id="PS50145">
    <property type="entry name" value="ZF_TRAF"/>
    <property type="match status" value="1"/>
</dbReference>
<keyword evidence="1 4" id="KW-0479">Metal-binding</keyword>
<feature type="domain" description="TRAF-type" evidence="5">
    <location>
        <begin position="51"/>
        <end position="105"/>
    </location>
</feature>
<evidence type="ECO:0000256" key="4">
    <source>
        <dbReference type="PROSITE-ProRule" id="PRU00207"/>
    </source>
</evidence>
<dbReference type="SUPFAM" id="SSF49599">
    <property type="entry name" value="TRAF domain-like"/>
    <property type="match status" value="3"/>
</dbReference>
<dbReference type="PANTHER" id="PTHR10131:SF94">
    <property type="entry name" value="TNF RECEPTOR-ASSOCIATED FACTOR 4"/>
    <property type="match status" value="1"/>
</dbReference>
<evidence type="ECO:0000256" key="3">
    <source>
        <dbReference type="ARBA" id="ARBA00022833"/>
    </source>
</evidence>
<reference evidence="6" key="1">
    <citation type="submission" date="2014-11" db="EMBL/GenBank/DDBJ databases">
        <authorList>
            <person name="Otto D Thomas"/>
            <person name="Naeem Raeece"/>
        </authorList>
    </citation>
    <scope>NUCLEOTIDE SEQUENCE</scope>
</reference>
<accession>A0A0G4HKC9</accession>
<dbReference type="PANTHER" id="PTHR10131">
    <property type="entry name" value="TNF RECEPTOR ASSOCIATED FACTOR"/>
    <property type="match status" value="1"/>
</dbReference>
<dbReference type="PhylomeDB" id="A0A0G4HKC9"/>
<protein>
    <recommendedName>
        <fullName evidence="5">TRAF-type domain-containing protein</fullName>
    </recommendedName>
</protein>
<dbReference type="CDD" id="cd00121">
    <property type="entry name" value="MATH"/>
    <property type="match status" value="1"/>
</dbReference>
<evidence type="ECO:0000313" key="6">
    <source>
        <dbReference type="EMBL" id="CEM44645.1"/>
    </source>
</evidence>
<dbReference type="VEuPathDB" id="CryptoDB:Cvel_7240"/>
<evidence type="ECO:0000256" key="2">
    <source>
        <dbReference type="ARBA" id="ARBA00022771"/>
    </source>
</evidence>
<proteinExistence type="predicted"/>
<dbReference type="InterPro" id="IPR013083">
    <property type="entry name" value="Znf_RING/FYVE/PHD"/>
</dbReference>
<feature type="zinc finger region" description="TRAF-type" evidence="4">
    <location>
        <begin position="51"/>
        <end position="105"/>
    </location>
</feature>
<dbReference type="AlphaFoldDB" id="A0A0G4HKC9"/>
<dbReference type="InterPro" id="IPR002083">
    <property type="entry name" value="MATH/TRAF_dom"/>
</dbReference>
<evidence type="ECO:0000259" key="5">
    <source>
        <dbReference type="PROSITE" id="PS50145"/>
    </source>
</evidence>
<dbReference type="EMBL" id="CDMZ01002978">
    <property type="protein sequence ID" value="CEM44645.1"/>
    <property type="molecule type" value="Genomic_DNA"/>
</dbReference>
<dbReference type="InterPro" id="IPR001293">
    <property type="entry name" value="Znf_TRAF"/>
</dbReference>
<name>A0A0G4HKC9_9ALVE</name>
<keyword evidence="2 4" id="KW-0863">Zinc-finger</keyword>
<gene>
    <name evidence="6" type="ORF">Cvel_7240</name>
</gene>
<sequence length="266" mass="30309">MPPQTCPFAVRGCRQKVEEVKLEEHKNACRFRTRQCTHCKAQVDHNNLPEHEQNCEKRPLPCTQGCPAKRARAQMEEHIKKECGKTEKDCLFPQCPKRVKRDELEKHYKEIKKEHRHIFRRRVNTTQEETLSIPNFTTAIVGMGQDESIDTPHFSIQGQSFCFELFPFGETQSLPGRAAACLRKLDDYKGIIELDMKVVSSTDRITMSLMKDWSEIAVGGAWGYPNLCPLHQLLKAASEFNGELTIELKVTASMDRPSGPVPPDTA</sequence>
<dbReference type="GO" id="GO:0008270">
    <property type="term" value="F:zinc ion binding"/>
    <property type="evidence" value="ECO:0007669"/>
    <property type="project" value="UniProtKB-KW"/>
</dbReference>
<dbReference type="Pfam" id="PF02176">
    <property type="entry name" value="zf-TRAF"/>
    <property type="match status" value="1"/>
</dbReference>
<evidence type="ECO:0000256" key="1">
    <source>
        <dbReference type="ARBA" id="ARBA00022723"/>
    </source>
</evidence>
<organism evidence="6">
    <name type="scientific">Chromera velia CCMP2878</name>
    <dbReference type="NCBI Taxonomy" id="1169474"/>
    <lineage>
        <taxon>Eukaryota</taxon>
        <taxon>Sar</taxon>
        <taxon>Alveolata</taxon>
        <taxon>Colpodellida</taxon>
        <taxon>Chromeraceae</taxon>
        <taxon>Chromera</taxon>
    </lineage>
</organism>
<keyword evidence="3 4" id="KW-0862">Zinc</keyword>